<accession>A0A0F9B5Y2</accession>
<gene>
    <name evidence="1" type="ORF">LCGC14_2828500</name>
</gene>
<comment type="caution">
    <text evidence="1">The sequence shown here is derived from an EMBL/GenBank/DDBJ whole genome shotgun (WGS) entry which is preliminary data.</text>
</comment>
<sequence>MNDNEVCDCLKGKNCCNCGMLLEKDELIPGSNPFAADVWNDHSKHLLCHKCAIMLVEEI</sequence>
<organism evidence="1">
    <name type="scientific">marine sediment metagenome</name>
    <dbReference type="NCBI Taxonomy" id="412755"/>
    <lineage>
        <taxon>unclassified sequences</taxon>
        <taxon>metagenomes</taxon>
        <taxon>ecological metagenomes</taxon>
    </lineage>
</organism>
<dbReference type="AlphaFoldDB" id="A0A0F9B5Y2"/>
<evidence type="ECO:0000313" key="1">
    <source>
        <dbReference type="EMBL" id="KKK79936.1"/>
    </source>
</evidence>
<proteinExistence type="predicted"/>
<dbReference type="EMBL" id="LAZR01053806">
    <property type="protein sequence ID" value="KKK79936.1"/>
    <property type="molecule type" value="Genomic_DNA"/>
</dbReference>
<name>A0A0F9B5Y2_9ZZZZ</name>
<protein>
    <submittedName>
        <fullName evidence="1">Uncharacterized protein</fullName>
    </submittedName>
</protein>
<reference evidence="1" key="1">
    <citation type="journal article" date="2015" name="Nature">
        <title>Complex archaea that bridge the gap between prokaryotes and eukaryotes.</title>
        <authorList>
            <person name="Spang A."/>
            <person name="Saw J.H."/>
            <person name="Jorgensen S.L."/>
            <person name="Zaremba-Niedzwiedzka K."/>
            <person name="Martijn J."/>
            <person name="Lind A.E."/>
            <person name="van Eijk R."/>
            <person name="Schleper C."/>
            <person name="Guy L."/>
            <person name="Ettema T.J."/>
        </authorList>
    </citation>
    <scope>NUCLEOTIDE SEQUENCE</scope>
</reference>